<evidence type="ECO:0000259" key="4">
    <source>
        <dbReference type="PROSITE" id="PS51352"/>
    </source>
</evidence>
<feature type="chain" id="PRO_5015617062" evidence="3">
    <location>
        <begin position="19"/>
        <end position="430"/>
    </location>
</feature>
<dbReference type="PANTHER" id="PTHR15337:SF11">
    <property type="entry name" value="THIOREDOXIN DOMAIN-CONTAINING PROTEIN"/>
    <property type="match status" value="1"/>
</dbReference>
<evidence type="ECO:0000256" key="3">
    <source>
        <dbReference type="SAM" id="SignalP"/>
    </source>
</evidence>
<protein>
    <submittedName>
        <fullName evidence="5">Thioredoxin-like protein</fullName>
    </submittedName>
</protein>
<organism evidence="5 6">
    <name type="scientific">Arcticibacter pallidicorallinus</name>
    <dbReference type="NCBI Taxonomy" id="1259464"/>
    <lineage>
        <taxon>Bacteria</taxon>
        <taxon>Pseudomonadati</taxon>
        <taxon>Bacteroidota</taxon>
        <taxon>Sphingobacteriia</taxon>
        <taxon>Sphingobacteriales</taxon>
        <taxon>Sphingobacteriaceae</taxon>
        <taxon>Arcticibacter</taxon>
    </lineage>
</organism>
<dbReference type="InterPro" id="IPR036249">
    <property type="entry name" value="Thioredoxin-like_sf"/>
</dbReference>
<dbReference type="InterPro" id="IPR013766">
    <property type="entry name" value="Thioredoxin_domain"/>
</dbReference>
<evidence type="ECO:0000313" key="5">
    <source>
        <dbReference type="EMBL" id="PRY49117.1"/>
    </source>
</evidence>
<dbReference type="InterPro" id="IPR051099">
    <property type="entry name" value="AGR/TXD"/>
</dbReference>
<dbReference type="SUPFAM" id="SSF52833">
    <property type="entry name" value="Thioredoxin-like"/>
    <property type="match status" value="1"/>
</dbReference>
<evidence type="ECO:0000256" key="2">
    <source>
        <dbReference type="ARBA" id="ARBA00023284"/>
    </source>
</evidence>
<evidence type="ECO:0000256" key="1">
    <source>
        <dbReference type="ARBA" id="ARBA00022729"/>
    </source>
</evidence>
<sequence length="430" mass="49278">MRLIILLAVFLFCSTSSAQEPAGIKFEKGLSWAQLREKAKKENKYIFLDCFTTWCGPCKLMDQEVFTRKNVGDFFNASFINVKAQFDSTKNDNEEVRRWYADVKDLTARFAIDSYPTYLFFNPDGKLVHKIKGRLDGDVFLTQSKAALNPDGQYYRLKAMFDNGQRGAPFLRNLLNVAFAVRESADYTPIANAYLSQRTDPLTTDEVNLLSAASFKMSDVGFNVLLKRSREAASLSERAKAARMVRDIIMEEIAVPFLRNGGKMTRHGFMKEFVIYTGEISEHVNWDTLRNQVSNRFPDLAEEVVMASQIMYFEWQKDWSRFCAHTNAFINKYGDKVDADQIYMYIHSVVNAPVDTQCAENALGWVKKAMVIAEGNNISRYLFQEAALLYKAQRREEAIDKMKKLIASDGDPSDQLAPILEKMKKYEKVF</sequence>
<dbReference type="Proteomes" id="UP000238034">
    <property type="component" value="Unassembled WGS sequence"/>
</dbReference>
<dbReference type="EMBL" id="PVTH01000012">
    <property type="protein sequence ID" value="PRY49117.1"/>
    <property type="molecule type" value="Genomic_DNA"/>
</dbReference>
<dbReference type="OrthoDB" id="120730at2"/>
<keyword evidence="6" id="KW-1185">Reference proteome</keyword>
<name>A0A2T0TTY4_9SPHI</name>
<keyword evidence="1 3" id="KW-0732">Signal</keyword>
<dbReference type="InterPro" id="IPR017937">
    <property type="entry name" value="Thioredoxin_CS"/>
</dbReference>
<reference evidence="5 6" key="1">
    <citation type="submission" date="2018-03" db="EMBL/GenBank/DDBJ databases">
        <title>Genomic Encyclopedia of Type Strains, Phase III (KMG-III): the genomes of soil and plant-associated and newly described type strains.</title>
        <authorList>
            <person name="Whitman W."/>
        </authorList>
    </citation>
    <scope>NUCLEOTIDE SEQUENCE [LARGE SCALE GENOMIC DNA]</scope>
    <source>
        <strain evidence="5 6">CGMCC 1.9313</strain>
    </source>
</reference>
<dbReference type="InterPro" id="IPR012336">
    <property type="entry name" value="Thioredoxin-like_fold"/>
</dbReference>
<evidence type="ECO:0000313" key="6">
    <source>
        <dbReference type="Proteomes" id="UP000238034"/>
    </source>
</evidence>
<gene>
    <name evidence="5" type="ORF">B0I27_1121</name>
</gene>
<feature type="domain" description="Thioredoxin" evidence="4">
    <location>
        <begin position="1"/>
        <end position="149"/>
    </location>
</feature>
<accession>A0A2T0TTY4</accession>
<comment type="caution">
    <text evidence="5">The sequence shown here is derived from an EMBL/GenBank/DDBJ whole genome shotgun (WGS) entry which is preliminary data.</text>
</comment>
<proteinExistence type="predicted"/>
<keyword evidence="2" id="KW-0676">Redox-active center</keyword>
<dbReference type="Gene3D" id="3.40.30.10">
    <property type="entry name" value="Glutaredoxin"/>
    <property type="match status" value="1"/>
</dbReference>
<dbReference type="PANTHER" id="PTHR15337">
    <property type="entry name" value="ANTERIOR GRADIENT PROTEIN-RELATED"/>
    <property type="match status" value="1"/>
</dbReference>
<dbReference type="PROSITE" id="PS51352">
    <property type="entry name" value="THIOREDOXIN_2"/>
    <property type="match status" value="1"/>
</dbReference>
<dbReference type="Pfam" id="PF13098">
    <property type="entry name" value="Thioredoxin_2"/>
    <property type="match status" value="1"/>
</dbReference>
<dbReference type="RefSeq" id="WP_106294964.1">
    <property type="nucleotide sequence ID" value="NZ_PVTH01000012.1"/>
</dbReference>
<dbReference type="PROSITE" id="PS00194">
    <property type="entry name" value="THIOREDOXIN_1"/>
    <property type="match status" value="1"/>
</dbReference>
<feature type="signal peptide" evidence="3">
    <location>
        <begin position="1"/>
        <end position="18"/>
    </location>
</feature>
<dbReference type="AlphaFoldDB" id="A0A2T0TTY4"/>